<dbReference type="RefSeq" id="WP_186867442.1">
    <property type="nucleotide sequence ID" value="NZ_JACOPH010000011.1"/>
</dbReference>
<evidence type="ECO:0000256" key="1">
    <source>
        <dbReference type="SAM" id="MobiDB-lite"/>
    </source>
</evidence>
<gene>
    <name evidence="2" type="ORF">H8S17_11635</name>
</gene>
<accession>A0A923LS26</accession>
<dbReference type="Proteomes" id="UP000606720">
    <property type="component" value="Unassembled WGS sequence"/>
</dbReference>
<evidence type="ECO:0000313" key="2">
    <source>
        <dbReference type="EMBL" id="MBC5714841.1"/>
    </source>
</evidence>
<protein>
    <submittedName>
        <fullName evidence="2">Uncharacterized protein</fullName>
    </submittedName>
</protein>
<keyword evidence="3" id="KW-1185">Reference proteome</keyword>
<comment type="caution">
    <text evidence="2">The sequence shown here is derived from an EMBL/GenBank/DDBJ whole genome shotgun (WGS) entry which is preliminary data.</text>
</comment>
<dbReference type="AlphaFoldDB" id="A0A923LS26"/>
<evidence type="ECO:0000313" key="3">
    <source>
        <dbReference type="Proteomes" id="UP000606720"/>
    </source>
</evidence>
<proteinExistence type="predicted"/>
<feature type="region of interest" description="Disordered" evidence="1">
    <location>
        <begin position="33"/>
        <end position="67"/>
    </location>
</feature>
<dbReference type="EMBL" id="JACOPH010000011">
    <property type="protein sequence ID" value="MBC5714841.1"/>
    <property type="molecule type" value="Genomic_DNA"/>
</dbReference>
<reference evidence="2" key="1">
    <citation type="submission" date="2020-08" db="EMBL/GenBank/DDBJ databases">
        <title>Genome public.</title>
        <authorList>
            <person name="Liu C."/>
            <person name="Sun Q."/>
        </authorList>
    </citation>
    <scope>NUCLEOTIDE SEQUENCE</scope>
    <source>
        <strain evidence="2">BX1005</strain>
    </source>
</reference>
<name>A0A923LS26_9FIRM</name>
<organism evidence="2 3">
    <name type="scientific">Roseburia zhanii</name>
    <dbReference type="NCBI Taxonomy" id="2763064"/>
    <lineage>
        <taxon>Bacteria</taxon>
        <taxon>Bacillati</taxon>
        <taxon>Bacillota</taxon>
        <taxon>Clostridia</taxon>
        <taxon>Lachnospirales</taxon>
        <taxon>Lachnospiraceae</taxon>
        <taxon>Roseburia</taxon>
    </lineage>
</organism>
<feature type="compositionally biased region" description="Polar residues" evidence="1">
    <location>
        <begin position="43"/>
        <end position="57"/>
    </location>
</feature>
<sequence>MNIRNIPNYSIGYTSNAVKPGYGSSPQECQTCKNRKYQDGSDENVSFKSASHISPASSGARVRAHEAEHVSNAYTKAAQNHGEVISASVSIRTAVCPECGRTYTAGGETTTVIKYSNESNPYQQNKKSLDAAIYPGKNIDLIA</sequence>